<accession>A0AC61U5V8</accession>
<reference evidence="1" key="1">
    <citation type="submission" date="2021-11" db="EMBL/GenBank/DDBJ databases">
        <title>Study of the species diversity of bacterial strains isolated from a unique natural object - Shulgan-Tash cave (Bashkiria).</title>
        <authorList>
            <person name="Sazanova A.L."/>
            <person name="Chirak E.R."/>
            <person name="Safronova V.I."/>
        </authorList>
    </citation>
    <scope>NUCLEOTIDE SEQUENCE</scope>
    <source>
        <strain evidence="1">P1</strain>
    </source>
</reference>
<name>A0AC61U5V8_9MICO</name>
<organism evidence="1 2">
    <name type="scientific">Janibacter limosus</name>
    <dbReference type="NCBI Taxonomy" id="53458"/>
    <lineage>
        <taxon>Bacteria</taxon>
        <taxon>Bacillati</taxon>
        <taxon>Actinomycetota</taxon>
        <taxon>Actinomycetes</taxon>
        <taxon>Micrococcales</taxon>
        <taxon>Intrasporangiaceae</taxon>
        <taxon>Janibacter</taxon>
    </lineage>
</organism>
<sequence>MTIDDRPGTDVGPILSDGTPFADLFDLDKHEVSMRLLKDPEVYRLELSRLFGKAWTVLAHETEIPNAFDYVARHIGADPVIVTRSRSGDVNVVLNICSHRGMQVCRGEAGNEKQFKCPYHGWSFSEQGKFMGSPVARGEHARGLPFQGGARTAQGTGRTVRRLRVRHPGRGRAVPRRLSRRDQVLPGPHVRPHRVGSGGARPAAALRHPGELEVPGRAARR</sequence>
<proteinExistence type="predicted"/>
<evidence type="ECO:0000313" key="2">
    <source>
        <dbReference type="Proteomes" id="UP001059663"/>
    </source>
</evidence>
<dbReference type="EMBL" id="CP087977">
    <property type="protein sequence ID" value="UUZ45216.1"/>
    <property type="molecule type" value="Genomic_DNA"/>
</dbReference>
<dbReference type="Proteomes" id="UP001059663">
    <property type="component" value="Chromosome"/>
</dbReference>
<gene>
    <name evidence="1" type="ORF">LP422_02830</name>
</gene>
<evidence type="ECO:0000313" key="1">
    <source>
        <dbReference type="EMBL" id="UUZ45216.1"/>
    </source>
</evidence>
<protein>
    <submittedName>
        <fullName evidence="1">Rieske 2Fe-2S domain-containing protein</fullName>
    </submittedName>
</protein>